<keyword evidence="1" id="KW-0472">Membrane</keyword>
<protein>
    <submittedName>
        <fullName evidence="2">Uncharacterized protein</fullName>
    </submittedName>
</protein>
<feature type="transmembrane region" description="Helical" evidence="1">
    <location>
        <begin position="17"/>
        <end position="37"/>
    </location>
</feature>
<gene>
    <name evidence="2" type="ORF">C437_01745</name>
</gene>
<name>M0JVC7_HALVA</name>
<proteinExistence type="predicted"/>
<dbReference type="AlphaFoldDB" id="M0JVC7"/>
<accession>M0JVC7</accession>
<comment type="caution">
    <text evidence="2">The sequence shown here is derived from an EMBL/GenBank/DDBJ whole genome shotgun (WGS) entry which is preliminary data.</text>
</comment>
<keyword evidence="3" id="KW-1185">Reference proteome</keyword>
<evidence type="ECO:0000256" key="1">
    <source>
        <dbReference type="SAM" id="Phobius"/>
    </source>
</evidence>
<feature type="transmembrane region" description="Helical" evidence="1">
    <location>
        <begin position="49"/>
        <end position="68"/>
    </location>
</feature>
<dbReference type="Proteomes" id="UP000011534">
    <property type="component" value="Unassembled WGS sequence"/>
</dbReference>
<keyword evidence="1" id="KW-0812">Transmembrane</keyword>
<reference evidence="2 3" key="1">
    <citation type="journal article" date="2014" name="PLoS Genet.">
        <title>Phylogenetically driven sequencing of extremely halophilic archaea reveals strategies for static and dynamic osmo-response.</title>
        <authorList>
            <person name="Becker E.A."/>
            <person name="Seitzer P.M."/>
            <person name="Tritt A."/>
            <person name="Larsen D."/>
            <person name="Krusor M."/>
            <person name="Yao A.I."/>
            <person name="Wu D."/>
            <person name="Madern D."/>
            <person name="Eisen J.A."/>
            <person name="Darling A.E."/>
            <person name="Facciotti M.T."/>
        </authorList>
    </citation>
    <scope>NUCLEOTIDE SEQUENCE [LARGE SCALE GENOMIC DNA]</scope>
    <source>
        <strain evidence="2 3">ATCC 29715</strain>
    </source>
</reference>
<organism evidence="2 3">
    <name type="scientific">Haloarcula vallismortis ATCC 29715</name>
    <dbReference type="NCBI Taxonomy" id="662477"/>
    <lineage>
        <taxon>Archaea</taxon>
        <taxon>Methanobacteriati</taxon>
        <taxon>Methanobacteriota</taxon>
        <taxon>Stenosarchaea group</taxon>
        <taxon>Halobacteria</taxon>
        <taxon>Halobacteriales</taxon>
        <taxon>Haloarculaceae</taxon>
        <taxon>Haloarcula</taxon>
    </lineage>
</organism>
<dbReference type="EMBL" id="AOLQ01000004">
    <property type="protein sequence ID" value="EMA11595.1"/>
    <property type="molecule type" value="Genomic_DNA"/>
</dbReference>
<keyword evidence="1" id="KW-1133">Transmembrane helix</keyword>
<evidence type="ECO:0000313" key="3">
    <source>
        <dbReference type="Proteomes" id="UP000011534"/>
    </source>
</evidence>
<evidence type="ECO:0000313" key="2">
    <source>
        <dbReference type="EMBL" id="EMA11595.1"/>
    </source>
</evidence>
<sequence length="74" mass="8013">MLSCYEDECGFLGDQGVVFFVFVVDLVSDFLSCQLGLVAEFLGELFQRVVFYSVLGGAGLGFWLWLLASGGAGF</sequence>